<keyword evidence="7" id="KW-0863">Zinc-finger</keyword>
<dbReference type="Gene3D" id="3.30.70.2820">
    <property type="match status" value="1"/>
</dbReference>
<evidence type="ECO:0000256" key="4">
    <source>
        <dbReference type="ARBA" id="ARBA00022695"/>
    </source>
</evidence>
<dbReference type="InterPro" id="IPR024647">
    <property type="entry name" value="DNA_pol_a_cat_su_N"/>
</dbReference>
<evidence type="ECO:0000313" key="18">
    <source>
        <dbReference type="Proteomes" id="UP000002173"/>
    </source>
</evidence>
<feature type="region of interest" description="Disordered" evidence="13">
    <location>
        <begin position="68"/>
        <end position="98"/>
    </location>
</feature>
<dbReference type="GO" id="GO:0003887">
    <property type="term" value="F:DNA-directed DNA polymerase activity"/>
    <property type="evidence" value="ECO:0007669"/>
    <property type="project" value="UniProtKB-KW"/>
</dbReference>
<dbReference type="InterPro" id="IPR012337">
    <property type="entry name" value="RNaseH-like_sf"/>
</dbReference>
<dbReference type="FunCoup" id="A7AR93">
    <property type="interactions" value="192"/>
</dbReference>
<keyword evidence="9 12" id="KW-0239">DNA-directed DNA polymerase</keyword>
<dbReference type="eggNOG" id="KOG0970">
    <property type="taxonomic scope" value="Eukaryota"/>
</dbReference>
<dbReference type="GO" id="GO:0000166">
    <property type="term" value="F:nucleotide binding"/>
    <property type="evidence" value="ECO:0007669"/>
    <property type="project" value="InterPro"/>
</dbReference>
<dbReference type="SMART" id="SM00486">
    <property type="entry name" value="POLBc"/>
    <property type="match status" value="1"/>
</dbReference>
<dbReference type="RefSeq" id="XP_001610630.1">
    <property type="nucleotide sequence ID" value="XM_001610580.1"/>
</dbReference>
<dbReference type="OMA" id="GRNLLQH"/>
<dbReference type="PANTHER" id="PTHR45861:SF1">
    <property type="entry name" value="DNA POLYMERASE ALPHA CATALYTIC SUBUNIT"/>
    <property type="match status" value="1"/>
</dbReference>
<keyword evidence="8" id="KW-0862">Zinc</keyword>
<dbReference type="GO" id="GO:0005658">
    <property type="term" value="C:alpha DNA polymerase:primase complex"/>
    <property type="evidence" value="ECO:0007669"/>
    <property type="project" value="TreeGrafter"/>
</dbReference>
<evidence type="ECO:0000256" key="11">
    <source>
        <dbReference type="ARBA" id="ARBA00023242"/>
    </source>
</evidence>
<dbReference type="Gene3D" id="1.10.132.60">
    <property type="entry name" value="DNA polymerase family B, C-terminal domain"/>
    <property type="match status" value="1"/>
</dbReference>
<feature type="region of interest" description="Disordered" evidence="13">
    <location>
        <begin position="1"/>
        <end position="29"/>
    </location>
</feature>
<dbReference type="InParanoid" id="A7AR93"/>
<evidence type="ECO:0000256" key="2">
    <source>
        <dbReference type="ARBA" id="ARBA00005755"/>
    </source>
</evidence>
<feature type="domain" description="DNA-directed DNA polymerase family B exonuclease" evidence="15">
    <location>
        <begin position="436"/>
        <end position="667"/>
    </location>
</feature>
<dbReference type="STRING" id="5865.A7AR93"/>
<evidence type="ECO:0000313" key="17">
    <source>
        <dbReference type="EMBL" id="EDO07062.1"/>
    </source>
</evidence>
<dbReference type="Pfam" id="PF03104">
    <property type="entry name" value="DNA_pol_B_exo1"/>
    <property type="match status" value="1"/>
</dbReference>
<dbReference type="InterPro" id="IPR006134">
    <property type="entry name" value="DNA-dir_DNA_pol_B_multi_dom"/>
</dbReference>
<dbReference type="InterPro" id="IPR043502">
    <property type="entry name" value="DNA/RNA_pol_sf"/>
</dbReference>
<proteinExistence type="inferred from homology"/>
<evidence type="ECO:0000256" key="13">
    <source>
        <dbReference type="SAM" id="MobiDB-lite"/>
    </source>
</evidence>
<dbReference type="Pfam" id="PF00136">
    <property type="entry name" value="DNA_pol_B"/>
    <property type="match status" value="1"/>
</dbReference>
<comment type="catalytic activity">
    <reaction evidence="12">
        <text>DNA(n) + a 2'-deoxyribonucleoside 5'-triphosphate = DNA(n+1) + diphosphate</text>
        <dbReference type="Rhea" id="RHEA:22508"/>
        <dbReference type="Rhea" id="RHEA-COMP:17339"/>
        <dbReference type="Rhea" id="RHEA-COMP:17340"/>
        <dbReference type="ChEBI" id="CHEBI:33019"/>
        <dbReference type="ChEBI" id="CHEBI:61560"/>
        <dbReference type="ChEBI" id="CHEBI:173112"/>
        <dbReference type="EC" id="2.7.7.7"/>
    </reaction>
</comment>
<comment type="subcellular location">
    <subcellularLocation>
        <location evidence="1">Nucleus</location>
    </subcellularLocation>
</comment>
<evidence type="ECO:0000259" key="14">
    <source>
        <dbReference type="Pfam" id="PF00136"/>
    </source>
</evidence>
<dbReference type="PRINTS" id="PR00106">
    <property type="entry name" value="DNAPOLB"/>
</dbReference>
<dbReference type="Gene3D" id="2.40.50.730">
    <property type="match status" value="1"/>
</dbReference>
<evidence type="ECO:0000259" key="15">
    <source>
        <dbReference type="Pfam" id="PF03104"/>
    </source>
</evidence>
<keyword evidence="18" id="KW-1185">Reference proteome</keyword>
<dbReference type="SUPFAM" id="SSF53098">
    <property type="entry name" value="Ribonuclease H-like"/>
    <property type="match status" value="1"/>
</dbReference>
<evidence type="ECO:0000256" key="12">
    <source>
        <dbReference type="RuleBase" id="RU000442"/>
    </source>
</evidence>
<gene>
    <name evidence="17" type="ORF">BBOV_IV007060</name>
</gene>
<dbReference type="GO" id="GO:0003682">
    <property type="term" value="F:chromatin binding"/>
    <property type="evidence" value="ECO:0007669"/>
    <property type="project" value="TreeGrafter"/>
</dbReference>
<dbReference type="GeneID" id="5478864"/>
<keyword evidence="5 12" id="KW-0235">DNA replication</keyword>
<feature type="domain" description="DNA polymerase alpha catalytic subunit N-terminal" evidence="16">
    <location>
        <begin position="13"/>
        <end position="62"/>
    </location>
</feature>
<reference evidence="17 18" key="1">
    <citation type="journal article" date="2007" name="PLoS Pathog.">
        <title>Genome sequence of Babesia bovis and comparative analysis of apicomplexan hemoprotozoa.</title>
        <authorList>
            <person name="Brayton K.A."/>
            <person name="Lau A.O.T."/>
            <person name="Herndon D.R."/>
            <person name="Hannick L."/>
            <person name="Kappmeyer L.S."/>
            <person name="Berens S.J."/>
            <person name="Bidwell S.L."/>
            <person name="Brown W.C."/>
            <person name="Crabtree J."/>
            <person name="Fadrosh D."/>
            <person name="Feldblum T."/>
            <person name="Forberger H.A."/>
            <person name="Haas B.J."/>
            <person name="Howell J.M."/>
            <person name="Khouri H."/>
            <person name="Koo H."/>
            <person name="Mann D.J."/>
            <person name="Norimine J."/>
            <person name="Paulsen I.T."/>
            <person name="Radune D."/>
            <person name="Ren Q."/>
            <person name="Smith R.K. Jr."/>
            <person name="Suarez C.E."/>
            <person name="White O."/>
            <person name="Wortman J.R."/>
            <person name="Knowles D.P. Jr."/>
            <person name="McElwain T.F."/>
            <person name="Nene V.M."/>
        </authorList>
    </citation>
    <scope>NUCLEOTIDE SEQUENCE [LARGE SCALE GENOMIC DNA]</scope>
    <source>
        <strain evidence="17">T2Bo</strain>
    </source>
</reference>
<comment type="caution">
    <text evidence="17">The sequence shown here is derived from an EMBL/GenBank/DDBJ whole genome shotgun (WGS) entry which is preliminary data.</text>
</comment>
<dbReference type="GO" id="GO:1902975">
    <property type="term" value="P:mitotic DNA replication initiation"/>
    <property type="evidence" value="ECO:0007669"/>
    <property type="project" value="InterPro"/>
</dbReference>
<dbReference type="InterPro" id="IPR006133">
    <property type="entry name" value="DNA-dir_DNA_pol_B_exonuc"/>
</dbReference>
<evidence type="ECO:0000259" key="16">
    <source>
        <dbReference type="Pfam" id="PF12254"/>
    </source>
</evidence>
<evidence type="ECO:0000256" key="7">
    <source>
        <dbReference type="ARBA" id="ARBA00022771"/>
    </source>
</evidence>
<reference evidence="18" key="3">
    <citation type="journal article" date="2021" name="Int. J. Parasitol.">
        <title>Comparative analysis of gene expression between Babesia bovis blood stages and kinetes allowed by improved genome annotation.</title>
        <authorList>
            <person name="Ueti M.W."/>
            <person name="Johnson W.C."/>
            <person name="Kappmeyer L.S."/>
            <person name="Herndon D.R."/>
            <person name="Mousel M.R."/>
            <person name="Reif K.E."/>
            <person name="Taus N.S."/>
            <person name="Ifeonu O.O."/>
            <person name="Silva J.C."/>
            <person name="Suarez C.E."/>
            <person name="Brayton K.A."/>
        </authorList>
    </citation>
    <scope>NUCLEOTIDE SEQUENCE [LARGE SCALE GENOMIC DNA]</scope>
</reference>
<keyword evidence="3 12" id="KW-0808">Transferase</keyword>
<dbReference type="SUPFAM" id="SSF56672">
    <property type="entry name" value="DNA/RNA polymerases"/>
    <property type="match status" value="1"/>
</dbReference>
<dbReference type="GO" id="GO:0006273">
    <property type="term" value="P:lagging strand elongation"/>
    <property type="evidence" value="ECO:0007669"/>
    <property type="project" value="TreeGrafter"/>
</dbReference>
<name>A7AR93_BABBO</name>
<accession>A7AR93</accession>
<dbReference type="Proteomes" id="UP000002173">
    <property type="component" value="Unassembled WGS sequence"/>
</dbReference>
<dbReference type="GO" id="GO:0006272">
    <property type="term" value="P:leading strand elongation"/>
    <property type="evidence" value="ECO:0007669"/>
    <property type="project" value="TreeGrafter"/>
</dbReference>
<dbReference type="EC" id="2.7.7.7" evidence="12"/>
<evidence type="ECO:0000256" key="10">
    <source>
        <dbReference type="ARBA" id="ARBA00023125"/>
    </source>
</evidence>
<feature type="compositionally biased region" description="Acidic residues" evidence="13">
    <location>
        <begin position="68"/>
        <end position="82"/>
    </location>
</feature>
<organism evidence="17 18">
    <name type="scientific">Babesia bovis</name>
    <dbReference type="NCBI Taxonomy" id="5865"/>
    <lineage>
        <taxon>Eukaryota</taxon>
        <taxon>Sar</taxon>
        <taxon>Alveolata</taxon>
        <taxon>Apicomplexa</taxon>
        <taxon>Aconoidasida</taxon>
        <taxon>Piroplasmida</taxon>
        <taxon>Babesiidae</taxon>
        <taxon>Babesia</taxon>
    </lineage>
</organism>
<protein>
    <recommendedName>
        <fullName evidence="12">DNA polymerase</fullName>
        <ecNumber evidence="12">2.7.7.7</ecNumber>
    </recommendedName>
</protein>
<dbReference type="PANTHER" id="PTHR45861">
    <property type="entry name" value="DNA POLYMERASE ALPHA CATALYTIC SUBUNIT"/>
    <property type="match status" value="1"/>
</dbReference>
<evidence type="ECO:0000256" key="1">
    <source>
        <dbReference type="ARBA" id="ARBA00004123"/>
    </source>
</evidence>
<keyword evidence="4 12" id="KW-0548">Nucleotidyltransferase</keyword>
<reference evidence="18" key="2">
    <citation type="journal article" date="2020" name="Data Brief">
        <title>Transcriptome dataset of Babesia bovis life stages within vertebrate and invertebrate hosts.</title>
        <authorList>
            <person name="Ueti M.W."/>
            <person name="Johnson W.C."/>
            <person name="Kappmeyer L.S."/>
            <person name="Herndon D.R."/>
            <person name="Mousel M.R."/>
            <person name="Reif K.E."/>
            <person name="Taus N.S."/>
            <person name="Ifeonu O.O."/>
            <person name="Silva J.C."/>
            <person name="Suarez C.E."/>
            <person name="Brayton K.A."/>
        </authorList>
    </citation>
    <scope>NUCLEOTIDE SEQUENCE [LARGE SCALE GENOMIC DNA]</scope>
</reference>
<dbReference type="VEuPathDB" id="PiroplasmaDB:BBOV_IV007060"/>
<dbReference type="NCBIfam" id="TIGR00592">
    <property type="entry name" value="pol2"/>
    <property type="match status" value="1"/>
</dbReference>
<dbReference type="Gene3D" id="1.10.287.690">
    <property type="entry name" value="Helix hairpin bin"/>
    <property type="match status" value="1"/>
</dbReference>
<keyword evidence="6" id="KW-0479">Metal-binding</keyword>
<keyword evidence="10 12" id="KW-0238">DNA-binding</keyword>
<evidence type="ECO:0000256" key="9">
    <source>
        <dbReference type="ARBA" id="ARBA00022932"/>
    </source>
</evidence>
<dbReference type="InterPro" id="IPR006172">
    <property type="entry name" value="DNA-dir_DNA_pol_B"/>
</dbReference>
<dbReference type="InterPro" id="IPR017964">
    <property type="entry name" value="DNA-dir_DNA_pol_B_CS"/>
</dbReference>
<dbReference type="InterPro" id="IPR045846">
    <property type="entry name" value="POLBc_alpha"/>
</dbReference>
<sequence>MAGSRANAVSSALSKIRKQREGTTNALDEYEIEDENERIYEVVTAEEYKDRTSKRKLDEFIEGGEIFSDDDYEYDSESADEDTDKRQSKRQLPDGYGKSIEQHFSEIARKESMAYKAPKEVQTDKQLMEKLSKFEDDLDNDDMTMGSTLSNSANVIAGNFQMRMGYPQGINPGMPYPYGMTESVAPVMPYNYATAPAIGMPQNQAFPQYQMYANVPRQMPEEHVETTVKHTKEQVDIQNITTGIDIDHIIKETNSQDKVPLQLDNSIVADFEEVEVGDMEVIVTDSPREGSTPEFEKTISQDNNELAFYLLDLHEDVGGALRLFGKIRRSNSSTDSCMITVQQFMRCLFFKARMDLELGHLPELESSYERAFMKQFFNEFESIRKSYGIKKVKYKLVKRKLLTYGPSEEALYVKVCYPYQYPSLKQEHFEGETYSDVYGATSTPGELFLVKRKIKGPSWLRITEARMSKERITTCKHEFEIDSHKNVELWNIKNSEELPTPTLCVAAVSIKTFFASPTHQETLQIAMVYDRNFKLDTSEIKSLNKCTQYIGIRKLNNQSWPLELQSFLKKRPYFRIFEHERGLLANFMKTLEVIDPDIVMCHDIAQNFSEPLLKRCNALNIPLRVSFSRIRATRKYNHPFFAGRIFCDTRLLTKELHHNRSNYDLSSCVADLVYATPMKEHALYTKQSFNLKELTNCFGETAMKELMVLVQANSKCAVDTFNLVIKLQALPLTKELTNIAGNLWSRSVQCARSERNDFLLLHEFHRSKYIIDHHFERFHKQTSDADKDDSDSKKKNYEGGLVLEPETGLYDNFVLLLDFNSLYPSIIQEFNVCFTTVKLLEDGSVQVLTETTGMLPQILKRLVELRASVKAAIAVEKNDSRKAQLGVRQLALKLVANSLYGCLGSVYSRFHARHMAAYITQQGRLVLQSTRERVENQYSLHVIYGDTDSLMIDTNIRDDGSETSYEAAKQIANTLMSSINKSHKKLEIGMDAMFNRLLLLKKKKYAALKVVDYKSRIFAREIKGLDFIRRDWSILTKEVGNALLAIILNDKVNDPEELGVENTVEKIHETLRDVNNKIAEGNIPPKAWIITRQLAKNPQEYGQNNNLPHVTVALRMNESGASFSAGHEVPFIICSKESIEKLVLQDNAESNEKKTELDVKLRSLCNRAYSLTEFQQKGLEPDIQYYKTQQLLPPILRLCGVIEGTDPQKLASCLQIQDDVNRTILNTNYGSFDYAEHESKALSLINRTDDRYREVEITTTVRCQFCNNGVAANYFLRNMTCSNCGNWIPLHAMRNWITRTVYEIAMQSAFCIRICNICNTMTPNVCIGDNDMCPQPTCQSRDAMELVLPASKIYLYYEYLIYMLEGTLKNEEGKDREDTLVNMTVDMNGKMTILTAKNPPRKTKPFNDILQSTLRMANLRATSGFRICGQYILGIIEALPFMKYHTVDYQLERQHMCELLKELQQRNAYSVVTLADVFSTLKV</sequence>
<dbReference type="CDD" id="cd05776">
    <property type="entry name" value="DNA_polB_alpha_exo"/>
    <property type="match status" value="1"/>
</dbReference>
<dbReference type="InterPro" id="IPR042087">
    <property type="entry name" value="DNA_pol_B_thumb"/>
</dbReference>
<dbReference type="CDD" id="cd05532">
    <property type="entry name" value="POLBc_alpha"/>
    <property type="match status" value="1"/>
</dbReference>
<dbReference type="InterPro" id="IPR023211">
    <property type="entry name" value="DNA_pol_palm_dom_sf"/>
</dbReference>
<feature type="domain" description="DNA-directed DNA polymerase family B multifunctional" evidence="14">
    <location>
        <begin position="743"/>
        <end position="1200"/>
    </location>
</feature>
<dbReference type="Pfam" id="PF12254">
    <property type="entry name" value="DNA_pol_alpha_N"/>
    <property type="match status" value="1"/>
</dbReference>
<dbReference type="GO" id="GO:0008270">
    <property type="term" value="F:zinc ion binding"/>
    <property type="evidence" value="ECO:0007669"/>
    <property type="project" value="UniProtKB-KW"/>
</dbReference>
<evidence type="ECO:0000256" key="6">
    <source>
        <dbReference type="ARBA" id="ARBA00022723"/>
    </source>
</evidence>
<dbReference type="GO" id="GO:0003697">
    <property type="term" value="F:single-stranded DNA binding"/>
    <property type="evidence" value="ECO:0007669"/>
    <property type="project" value="TreeGrafter"/>
</dbReference>
<dbReference type="Gene3D" id="3.30.420.10">
    <property type="entry name" value="Ribonuclease H-like superfamily/Ribonuclease H"/>
    <property type="match status" value="1"/>
</dbReference>
<dbReference type="InterPro" id="IPR036397">
    <property type="entry name" value="RNaseH_sf"/>
</dbReference>
<evidence type="ECO:0000256" key="8">
    <source>
        <dbReference type="ARBA" id="ARBA00022833"/>
    </source>
</evidence>
<dbReference type="GO" id="GO:0003688">
    <property type="term" value="F:DNA replication origin binding"/>
    <property type="evidence" value="ECO:0007669"/>
    <property type="project" value="TreeGrafter"/>
</dbReference>
<evidence type="ECO:0000256" key="5">
    <source>
        <dbReference type="ARBA" id="ARBA00022705"/>
    </source>
</evidence>
<dbReference type="KEGG" id="bbo:BBOV_IV007060"/>
<dbReference type="Gene3D" id="6.10.10.100">
    <property type="match status" value="1"/>
</dbReference>
<keyword evidence="11" id="KW-0539">Nucleus</keyword>
<comment type="similarity">
    <text evidence="2 12">Belongs to the DNA polymerase type-B family.</text>
</comment>
<dbReference type="Gene3D" id="3.90.1600.10">
    <property type="entry name" value="Palm domain of DNA polymerase"/>
    <property type="match status" value="1"/>
</dbReference>
<dbReference type="EMBL" id="AAXT01000002">
    <property type="protein sequence ID" value="EDO07062.1"/>
    <property type="molecule type" value="Genomic_DNA"/>
</dbReference>
<evidence type="ECO:0000256" key="3">
    <source>
        <dbReference type="ARBA" id="ARBA00022679"/>
    </source>
</evidence>
<dbReference type="PROSITE" id="PS00116">
    <property type="entry name" value="DNA_POLYMERASE_B"/>
    <property type="match status" value="1"/>
</dbReference>